<sequence>MNQINLHKKMSSYMPLFMAWVLSCLIVNASFEVDKASAQPGFSEQSPLAQYQYTSKNYSLRFAGSKLTGHDDEVDAPDLVVSPFFALSTGISPPPALAPTAVVSEVSRYRAKPRGPPAFLS</sequence>
<gene>
    <name evidence="1" type="ORF">HCJ96_11175</name>
</gene>
<proteinExistence type="predicted"/>
<organism evidence="1 2">
    <name type="scientific">Alteromonas ponticola</name>
    <dbReference type="NCBI Taxonomy" id="2720613"/>
    <lineage>
        <taxon>Bacteria</taxon>
        <taxon>Pseudomonadati</taxon>
        <taxon>Pseudomonadota</taxon>
        <taxon>Gammaproteobacteria</taxon>
        <taxon>Alteromonadales</taxon>
        <taxon>Alteromonadaceae</taxon>
        <taxon>Alteromonas/Salinimonas group</taxon>
        <taxon>Alteromonas</taxon>
    </lineage>
</organism>
<dbReference type="EMBL" id="JAATNW010000005">
    <property type="protein sequence ID" value="NMH60585.1"/>
    <property type="molecule type" value="Genomic_DNA"/>
</dbReference>
<dbReference type="Proteomes" id="UP000709336">
    <property type="component" value="Unassembled WGS sequence"/>
</dbReference>
<comment type="caution">
    <text evidence="1">The sequence shown here is derived from an EMBL/GenBank/DDBJ whole genome shotgun (WGS) entry which is preliminary data.</text>
</comment>
<keyword evidence="2" id="KW-1185">Reference proteome</keyword>
<accession>A0ABX1R2A8</accession>
<reference evidence="1 2" key="1">
    <citation type="submission" date="2020-03" db="EMBL/GenBank/DDBJ databases">
        <title>Alteromonas ponticola sp. nov., isolated from seawater.</title>
        <authorList>
            <person name="Yoon J.-H."/>
            <person name="Kim Y.-O."/>
        </authorList>
    </citation>
    <scope>NUCLEOTIDE SEQUENCE [LARGE SCALE GENOMIC DNA]</scope>
    <source>
        <strain evidence="1 2">MYP5</strain>
    </source>
</reference>
<protein>
    <submittedName>
        <fullName evidence="1">Uncharacterized protein</fullName>
    </submittedName>
</protein>
<name>A0ABX1R2A8_9ALTE</name>
<dbReference type="RefSeq" id="WP_169211127.1">
    <property type="nucleotide sequence ID" value="NZ_JAATNW010000005.1"/>
</dbReference>
<evidence type="ECO:0000313" key="1">
    <source>
        <dbReference type="EMBL" id="NMH60585.1"/>
    </source>
</evidence>
<evidence type="ECO:0000313" key="2">
    <source>
        <dbReference type="Proteomes" id="UP000709336"/>
    </source>
</evidence>